<reference evidence="2" key="1">
    <citation type="submission" date="2019-11" db="EMBL/GenBank/DDBJ databases">
        <title>Bipolaris sorokiniana Genome sequencing.</title>
        <authorList>
            <person name="Wang H."/>
        </authorList>
    </citation>
    <scope>NUCLEOTIDE SEQUENCE</scope>
</reference>
<evidence type="ECO:0008006" key="4">
    <source>
        <dbReference type="Google" id="ProtNLM"/>
    </source>
</evidence>
<evidence type="ECO:0000256" key="1">
    <source>
        <dbReference type="SAM" id="SignalP"/>
    </source>
</evidence>
<dbReference type="Proteomes" id="UP000624244">
    <property type="component" value="Unassembled WGS sequence"/>
</dbReference>
<accession>A0A8H5Z7P7</accession>
<comment type="caution">
    <text evidence="2">The sequence shown here is derived from an EMBL/GenBank/DDBJ whole genome shotgun (WGS) entry which is preliminary data.</text>
</comment>
<name>A0A8H5Z7P7_COCSA</name>
<proteinExistence type="predicted"/>
<dbReference type="EMBL" id="WNKQ01000030">
    <property type="protein sequence ID" value="KAF5844102.1"/>
    <property type="molecule type" value="Genomic_DNA"/>
</dbReference>
<dbReference type="AlphaFoldDB" id="A0A8H5Z7P7"/>
<feature type="signal peptide" evidence="1">
    <location>
        <begin position="1"/>
        <end position="18"/>
    </location>
</feature>
<keyword evidence="1" id="KW-0732">Signal</keyword>
<organism evidence="2 3">
    <name type="scientific">Cochliobolus sativus</name>
    <name type="common">Common root rot and spot blotch fungus</name>
    <name type="synonym">Bipolaris sorokiniana</name>
    <dbReference type="NCBI Taxonomy" id="45130"/>
    <lineage>
        <taxon>Eukaryota</taxon>
        <taxon>Fungi</taxon>
        <taxon>Dikarya</taxon>
        <taxon>Ascomycota</taxon>
        <taxon>Pezizomycotina</taxon>
        <taxon>Dothideomycetes</taxon>
        <taxon>Pleosporomycetidae</taxon>
        <taxon>Pleosporales</taxon>
        <taxon>Pleosporineae</taxon>
        <taxon>Pleosporaceae</taxon>
        <taxon>Bipolaris</taxon>
    </lineage>
</organism>
<evidence type="ECO:0000313" key="2">
    <source>
        <dbReference type="EMBL" id="KAF5844102.1"/>
    </source>
</evidence>
<sequence length="89" mass="8852">MYASTIVLALGGTASILAAPVAESPVAQAAALAVLLGSCSIWGGIYGGEGSSSCCVYSGGPATCCNKDVPVSKYNPETNQTLQVLISLL</sequence>
<evidence type="ECO:0000313" key="3">
    <source>
        <dbReference type="Proteomes" id="UP000624244"/>
    </source>
</evidence>
<feature type="chain" id="PRO_5034370365" description="Hydrophobin" evidence="1">
    <location>
        <begin position="19"/>
        <end position="89"/>
    </location>
</feature>
<protein>
    <recommendedName>
        <fullName evidence="4">Hydrophobin</fullName>
    </recommendedName>
</protein>
<gene>
    <name evidence="2" type="ORF">GGP41_010172</name>
</gene>